<comment type="caution">
    <text evidence="1">The sequence shown here is derived from an EMBL/GenBank/DDBJ whole genome shotgun (WGS) entry which is preliminary data.</text>
</comment>
<proteinExistence type="predicted"/>
<reference evidence="1" key="1">
    <citation type="journal article" date="2014" name="Front. Microbiol.">
        <title>High frequency of phylogenetically diverse reductive dehalogenase-homologous genes in deep subseafloor sedimentary metagenomes.</title>
        <authorList>
            <person name="Kawai M."/>
            <person name="Futagami T."/>
            <person name="Toyoda A."/>
            <person name="Takaki Y."/>
            <person name="Nishi S."/>
            <person name="Hori S."/>
            <person name="Arai W."/>
            <person name="Tsubouchi T."/>
            <person name="Morono Y."/>
            <person name="Uchiyama I."/>
            <person name="Ito T."/>
            <person name="Fujiyama A."/>
            <person name="Inagaki F."/>
            <person name="Takami H."/>
        </authorList>
    </citation>
    <scope>NUCLEOTIDE SEQUENCE</scope>
    <source>
        <strain evidence="1">Expedition CK06-06</strain>
    </source>
</reference>
<organism evidence="1">
    <name type="scientific">marine sediment metagenome</name>
    <dbReference type="NCBI Taxonomy" id="412755"/>
    <lineage>
        <taxon>unclassified sequences</taxon>
        <taxon>metagenomes</taxon>
        <taxon>ecological metagenomes</taxon>
    </lineage>
</organism>
<name>X1U9I5_9ZZZZ</name>
<accession>X1U9I5</accession>
<gene>
    <name evidence="1" type="ORF">S12H4_47902</name>
</gene>
<sequence length="75" mass="8425">YFWGQTWGPCVGVPNIEVPGVNNNERFLVFNFDGSLRLQVAPAAGEYSQYAGFNLLNPIDVQTDAWFPYMLQLAP</sequence>
<protein>
    <submittedName>
        <fullName evidence="1">Uncharacterized protein</fullName>
    </submittedName>
</protein>
<dbReference type="AlphaFoldDB" id="X1U9I5"/>
<dbReference type="EMBL" id="BARW01029875">
    <property type="protein sequence ID" value="GAJ14149.1"/>
    <property type="molecule type" value="Genomic_DNA"/>
</dbReference>
<feature type="non-terminal residue" evidence="1">
    <location>
        <position position="1"/>
    </location>
</feature>
<evidence type="ECO:0000313" key="1">
    <source>
        <dbReference type="EMBL" id="GAJ14149.1"/>
    </source>
</evidence>